<comment type="caution">
    <text evidence="2">The sequence shown here is derived from an EMBL/GenBank/DDBJ whole genome shotgun (WGS) entry which is preliminary data.</text>
</comment>
<feature type="region of interest" description="Disordered" evidence="1">
    <location>
        <begin position="58"/>
        <end position="79"/>
    </location>
</feature>
<proteinExistence type="predicted"/>
<evidence type="ECO:0000313" key="2">
    <source>
        <dbReference type="EMBL" id="KAG8046461.1"/>
    </source>
</evidence>
<keyword evidence="3" id="KW-1185">Reference proteome</keyword>
<name>A0A8J5RW50_ZIZPA</name>
<accession>A0A8J5RW50</accession>
<feature type="region of interest" description="Disordered" evidence="1">
    <location>
        <begin position="1"/>
        <end position="23"/>
    </location>
</feature>
<evidence type="ECO:0000313" key="3">
    <source>
        <dbReference type="Proteomes" id="UP000729402"/>
    </source>
</evidence>
<dbReference type="AlphaFoldDB" id="A0A8J5RW50"/>
<sequence>MRGGEEELEGGRTWNGTKENSSLRRRVARRWMECFLTPQLISASSRNNHQFTMIRNKNARTKKSMEEDATDNAVQFSLS</sequence>
<gene>
    <name evidence="2" type="ORF">GUJ93_ZPchr0008g11898</name>
</gene>
<reference evidence="2" key="2">
    <citation type="submission" date="2021-02" db="EMBL/GenBank/DDBJ databases">
        <authorList>
            <person name="Kimball J.A."/>
            <person name="Haas M.W."/>
            <person name="Macchietto M."/>
            <person name="Kono T."/>
            <person name="Duquette J."/>
            <person name="Shao M."/>
        </authorList>
    </citation>
    <scope>NUCLEOTIDE SEQUENCE</scope>
    <source>
        <tissue evidence="2">Fresh leaf tissue</tissue>
    </source>
</reference>
<dbReference type="Proteomes" id="UP000729402">
    <property type="component" value="Unassembled WGS sequence"/>
</dbReference>
<organism evidence="2 3">
    <name type="scientific">Zizania palustris</name>
    <name type="common">Northern wild rice</name>
    <dbReference type="NCBI Taxonomy" id="103762"/>
    <lineage>
        <taxon>Eukaryota</taxon>
        <taxon>Viridiplantae</taxon>
        <taxon>Streptophyta</taxon>
        <taxon>Embryophyta</taxon>
        <taxon>Tracheophyta</taxon>
        <taxon>Spermatophyta</taxon>
        <taxon>Magnoliopsida</taxon>
        <taxon>Liliopsida</taxon>
        <taxon>Poales</taxon>
        <taxon>Poaceae</taxon>
        <taxon>BOP clade</taxon>
        <taxon>Oryzoideae</taxon>
        <taxon>Oryzeae</taxon>
        <taxon>Zizaniinae</taxon>
        <taxon>Zizania</taxon>
    </lineage>
</organism>
<evidence type="ECO:0000256" key="1">
    <source>
        <dbReference type="SAM" id="MobiDB-lite"/>
    </source>
</evidence>
<dbReference type="EMBL" id="JAAALK010000290">
    <property type="protein sequence ID" value="KAG8046461.1"/>
    <property type="molecule type" value="Genomic_DNA"/>
</dbReference>
<protein>
    <submittedName>
        <fullName evidence="2">Uncharacterized protein</fullName>
    </submittedName>
</protein>
<reference evidence="2" key="1">
    <citation type="journal article" date="2021" name="bioRxiv">
        <title>Whole Genome Assembly and Annotation of Northern Wild Rice, Zizania palustris L., Supports a Whole Genome Duplication in the Zizania Genus.</title>
        <authorList>
            <person name="Haas M."/>
            <person name="Kono T."/>
            <person name="Macchietto M."/>
            <person name="Millas R."/>
            <person name="McGilp L."/>
            <person name="Shao M."/>
            <person name="Duquette J."/>
            <person name="Hirsch C.N."/>
            <person name="Kimball J."/>
        </authorList>
    </citation>
    <scope>NUCLEOTIDE SEQUENCE</scope>
    <source>
        <tissue evidence="2">Fresh leaf tissue</tissue>
    </source>
</reference>